<evidence type="ECO:0000256" key="1">
    <source>
        <dbReference type="ARBA" id="ARBA00002190"/>
    </source>
</evidence>
<name>A0ABV6UZH0_9ACTN</name>
<dbReference type="PANTHER" id="PTHR33217">
    <property type="entry name" value="TRANSPOSASE FOR INSERTION SEQUENCE ELEMENT IS1081"/>
    <property type="match status" value="1"/>
</dbReference>
<comment type="caution">
    <text evidence="7">The sequence shown here is derived from an EMBL/GenBank/DDBJ whole genome shotgun (WGS) entry which is preliminary data.</text>
</comment>
<evidence type="ECO:0000256" key="3">
    <source>
        <dbReference type="ARBA" id="ARBA00022578"/>
    </source>
</evidence>
<reference evidence="7 8" key="1">
    <citation type="submission" date="2024-09" db="EMBL/GenBank/DDBJ databases">
        <authorList>
            <person name="Lee S.D."/>
        </authorList>
    </citation>
    <scope>NUCLEOTIDE SEQUENCE [LARGE SCALE GENOMIC DNA]</scope>
    <source>
        <strain evidence="7 8">N1-5</strain>
    </source>
</reference>
<dbReference type="Proteomes" id="UP001592528">
    <property type="component" value="Unassembled WGS sequence"/>
</dbReference>
<dbReference type="InterPro" id="IPR001207">
    <property type="entry name" value="Transposase_mutator"/>
</dbReference>
<organism evidence="7 8">
    <name type="scientific">Streptacidiphilus cavernicola</name>
    <dbReference type="NCBI Taxonomy" id="3342716"/>
    <lineage>
        <taxon>Bacteria</taxon>
        <taxon>Bacillati</taxon>
        <taxon>Actinomycetota</taxon>
        <taxon>Actinomycetes</taxon>
        <taxon>Kitasatosporales</taxon>
        <taxon>Streptomycetaceae</taxon>
        <taxon>Streptacidiphilus</taxon>
    </lineage>
</organism>
<evidence type="ECO:0000313" key="8">
    <source>
        <dbReference type="Proteomes" id="UP001592528"/>
    </source>
</evidence>
<keyword evidence="8" id="KW-1185">Reference proteome</keyword>
<protein>
    <recommendedName>
        <fullName evidence="6">Mutator family transposase</fullName>
    </recommendedName>
</protein>
<evidence type="ECO:0000256" key="6">
    <source>
        <dbReference type="RuleBase" id="RU365089"/>
    </source>
</evidence>
<accession>A0ABV6UZH0</accession>
<dbReference type="PANTHER" id="PTHR33217:SF8">
    <property type="entry name" value="MUTATOR FAMILY TRANSPOSASE"/>
    <property type="match status" value="1"/>
</dbReference>
<gene>
    <name evidence="7" type="ORF">ACEZDJ_36790</name>
</gene>
<sequence length="149" mass="17177">MGTRDESRAVELVRELAARLVERARNEGVNLVGSDGLLKGLVKLRQQAAGLIATWRRNWDHFTGFLKYPPELRKVVYTTNMIESLNARVRRATARRGHFPTEEAALKVVYLVLREHRPNRANITGRTRDWMEAANTLANYYGERVTDHY</sequence>
<comment type="function">
    <text evidence="1 6">Required for the transposition of the insertion element.</text>
</comment>
<dbReference type="EMBL" id="JBHEZZ010000034">
    <property type="protein sequence ID" value="MFC1406857.1"/>
    <property type="molecule type" value="Genomic_DNA"/>
</dbReference>
<dbReference type="Pfam" id="PF00872">
    <property type="entry name" value="Transposase_mut"/>
    <property type="match status" value="1"/>
</dbReference>
<comment type="similarity">
    <text evidence="2 6">Belongs to the transposase mutator family.</text>
</comment>
<evidence type="ECO:0000313" key="7">
    <source>
        <dbReference type="EMBL" id="MFC1406857.1"/>
    </source>
</evidence>
<evidence type="ECO:0000256" key="5">
    <source>
        <dbReference type="ARBA" id="ARBA00023172"/>
    </source>
</evidence>
<keyword evidence="6" id="KW-0814">Transposable element</keyword>
<evidence type="ECO:0000256" key="4">
    <source>
        <dbReference type="ARBA" id="ARBA00023125"/>
    </source>
</evidence>
<keyword evidence="3 6" id="KW-0815">Transposition</keyword>
<proteinExistence type="inferred from homology"/>
<keyword evidence="4 6" id="KW-0238">DNA-binding</keyword>
<evidence type="ECO:0000256" key="2">
    <source>
        <dbReference type="ARBA" id="ARBA00010961"/>
    </source>
</evidence>
<keyword evidence="5 6" id="KW-0233">DNA recombination</keyword>